<name>A0A4U8UVK3_STECR</name>
<comment type="caution">
    <text evidence="5">The sequence shown here is derived from an EMBL/GenBank/DDBJ whole genome shotgun (WGS) entry which is preliminary data.</text>
</comment>
<keyword evidence="3" id="KW-1133">Transmembrane helix</keyword>
<dbReference type="PANTHER" id="PTHR45930:SF4">
    <property type="entry name" value="ADHESION G PROTEIN-COUPLED RECEPTOR A3"/>
    <property type="match status" value="1"/>
</dbReference>
<dbReference type="AlphaFoldDB" id="A0A4U8UVK3"/>
<dbReference type="InterPro" id="IPR051963">
    <property type="entry name" value="Adhesion_GPCR_A"/>
</dbReference>
<evidence type="ECO:0000256" key="1">
    <source>
        <dbReference type="ARBA" id="ARBA00007343"/>
    </source>
</evidence>
<evidence type="ECO:0000256" key="2">
    <source>
        <dbReference type="ARBA" id="ARBA00023170"/>
    </source>
</evidence>
<proteinExistence type="inferred from homology"/>
<gene>
    <name evidence="5" type="ORF">L596_004045</name>
</gene>
<keyword evidence="4" id="KW-0732">Signal</keyword>
<sequence>MLTVLFWILIAVKQLHRRLSAENHAPVPRQGESKNLAVHGVLAGIYFFAYGVPLIVVSFAVAIGIRNYTGSVHYCFLSPSRHSLTFEVGVVAPYLLVSTVIFILLALAFCGAKGRGASGVSNPERRTPLNSIIITRGDESFVPLVLPVSETDSESVASSYMDLQNSAFFQLTSVLFIHLLYTASLVTGIVFISQRFGDFSSHLTFIFSILHSFCVVLFSLFLFLVHVVKRFRLVWAKLIRTDDRRLDLTSGEQLISLYSKPFPCVQTNTITRSLPIPPDNTTVEYDEHYGSYLLRSIHNDESHSHVTLSPAAISSMQNTAKKFYQRQRQIAALNNSTATGDVQDTIIHEESDDYELANDDAASDKPTEAQDYCNVDFNVGTTKSPSSCSEEI</sequence>
<feature type="signal peptide" evidence="4">
    <location>
        <begin position="1"/>
        <end position="21"/>
    </location>
</feature>
<feature type="transmembrane region" description="Helical" evidence="3">
    <location>
        <begin position="41"/>
        <end position="65"/>
    </location>
</feature>
<keyword evidence="3" id="KW-0472">Membrane</keyword>
<feature type="transmembrane region" description="Helical" evidence="3">
    <location>
        <begin position="167"/>
        <end position="192"/>
    </location>
</feature>
<evidence type="ECO:0000256" key="4">
    <source>
        <dbReference type="SAM" id="SignalP"/>
    </source>
</evidence>
<keyword evidence="3" id="KW-0812">Transmembrane</keyword>
<dbReference type="EMBL" id="AZBU02000001">
    <property type="protein sequence ID" value="TMS37014.1"/>
    <property type="molecule type" value="Genomic_DNA"/>
</dbReference>
<evidence type="ECO:0000313" key="6">
    <source>
        <dbReference type="Proteomes" id="UP000298663"/>
    </source>
</evidence>
<organism evidence="5 6">
    <name type="scientific">Steinernema carpocapsae</name>
    <name type="common">Entomopathogenic nematode</name>
    <dbReference type="NCBI Taxonomy" id="34508"/>
    <lineage>
        <taxon>Eukaryota</taxon>
        <taxon>Metazoa</taxon>
        <taxon>Ecdysozoa</taxon>
        <taxon>Nematoda</taxon>
        <taxon>Chromadorea</taxon>
        <taxon>Rhabditida</taxon>
        <taxon>Tylenchina</taxon>
        <taxon>Panagrolaimomorpha</taxon>
        <taxon>Strongyloidoidea</taxon>
        <taxon>Steinernematidae</taxon>
        <taxon>Steinernema</taxon>
    </lineage>
</organism>
<keyword evidence="2" id="KW-0675">Receptor</keyword>
<dbReference type="STRING" id="34508.A0A4U8UVK3"/>
<dbReference type="PANTHER" id="PTHR45930">
    <property type="entry name" value="G-PROTEIN COUPLED RECEPTOR 124-LIKE PROTEIN"/>
    <property type="match status" value="1"/>
</dbReference>
<dbReference type="GO" id="GO:0007166">
    <property type="term" value="P:cell surface receptor signaling pathway"/>
    <property type="evidence" value="ECO:0007669"/>
    <property type="project" value="TreeGrafter"/>
</dbReference>
<reference evidence="5 6" key="1">
    <citation type="journal article" date="2015" name="Genome Biol.">
        <title>Comparative genomics of Steinernema reveals deeply conserved gene regulatory networks.</title>
        <authorList>
            <person name="Dillman A.R."/>
            <person name="Macchietto M."/>
            <person name="Porter C.F."/>
            <person name="Rogers A."/>
            <person name="Williams B."/>
            <person name="Antoshechkin I."/>
            <person name="Lee M.M."/>
            <person name="Goodwin Z."/>
            <person name="Lu X."/>
            <person name="Lewis E.E."/>
            <person name="Goodrich-Blair H."/>
            <person name="Stock S.P."/>
            <person name="Adams B.J."/>
            <person name="Sternberg P.W."/>
            <person name="Mortazavi A."/>
        </authorList>
    </citation>
    <scope>NUCLEOTIDE SEQUENCE [LARGE SCALE GENOMIC DNA]</scope>
    <source>
        <strain evidence="5 6">ALL</strain>
    </source>
</reference>
<protein>
    <recommendedName>
        <fullName evidence="7">G-protein coupled receptors family 2 profile 2 domain-containing protein</fullName>
    </recommendedName>
</protein>
<feature type="chain" id="PRO_5021004467" description="G-protein coupled receptors family 2 profile 2 domain-containing protein" evidence="4">
    <location>
        <begin position="22"/>
        <end position="392"/>
    </location>
</feature>
<feature type="transmembrane region" description="Helical" evidence="3">
    <location>
        <begin position="86"/>
        <end position="109"/>
    </location>
</feature>
<feature type="transmembrane region" description="Helical" evidence="3">
    <location>
        <begin position="204"/>
        <end position="228"/>
    </location>
</feature>
<dbReference type="Gene3D" id="1.20.1070.10">
    <property type="entry name" value="Rhodopsin 7-helix transmembrane proteins"/>
    <property type="match status" value="1"/>
</dbReference>
<evidence type="ECO:0000256" key="3">
    <source>
        <dbReference type="SAM" id="Phobius"/>
    </source>
</evidence>
<accession>A0A4U8UVK3</accession>
<reference evidence="5 6" key="2">
    <citation type="journal article" date="2019" name="G3 (Bethesda)">
        <title>Hybrid Assembly of the Genome of the Entomopathogenic Nematode Steinernema carpocapsae Identifies the X-Chromosome.</title>
        <authorList>
            <person name="Serra L."/>
            <person name="Macchietto M."/>
            <person name="Macias-Munoz A."/>
            <person name="McGill C.J."/>
            <person name="Rodriguez I.M."/>
            <person name="Rodriguez B."/>
            <person name="Murad R."/>
            <person name="Mortazavi A."/>
        </authorList>
    </citation>
    <scope>NUCLEOTIDE SEQUENCE [LARGE SCALE GENOMIC DNA]</scope>
    <source>
        <strain evidence="5 6">ALL</strain>
    </source>
</reference>
<dbReference type="GO" id="GO:0005886">
    <property type="term" value="C:plasma membrane"/>
    <property type="evidence" value="ECO:0007669"/>
    <property type="project" value="TreeGrafter"/>
</dbReference>
<evidence type="ECO:0008006" key="7">
    <source>
        <dbReference type="Google" id="ProtNLM"/>
    </source>
</evidence>
<comment type="similarity">
    <text evidence="1">Belongs to the G-protein coupled receptor 2 family. Adhesion G-protein coupled receptor (ADGR) subfamily.</text>
</comment>
<dbReference type="Proteomes" id="UP000298663">
    <property type="component" value="Unassembled WGS sequence"/>
</dbReference>
<evidence type="ECO:0000313" key="5">
    <source>
        <dbReference type="EMBL" id="TMS37014.1"/>
    </source>
</evidence>
<keyword evidence="6" id="KW-1185">Reference proteome</keyword>